<organism evidence="4 5">
    <name type="scientific">Tritonibacter litoralis</name>
    <dbReference type="NCBI Taxonomy" id="2662264"/>
    <lineage>
        <taxon>Bacteria</taxon>
        <taxon>Pseudomonadati</taxon>
        <taxon>Pseudomonadota</taxon>
        <taxon>Alphaproteobacteria</taxon>
        <taxon>Rhodobacterales</taxon>
        <taxon>Paracoccaceae</taxon>
        <taxon>Tritonibacter</taxon>
    </lineage>
</organism>
<dbReference type="Pfam" id="PF00583">
    <property type="entry name" value="Acetyltransf_1"/>
    <property type="match status" value="1"/>
</dbReference>
<evidence type="ECO:0000313" key="5">
    <source>
        <dbReference type="Proteomes" id="UP000444174"/>
    </source>
</evidence>
<dbReference type="EMBL" id="WIBF01000002">
    <property type="protein sequence ID" value="MQQ07702.1"/>
    <property type="molecule type" value="Genomic_DNA"/>
</dbReference>
<dbReference type="Proteomes" id="UP000444174">
    <property type="component" value="Unassembled WGS sequence"/>
</dbReference>
<dbReference type="CDD" id="cd04301">
    <property type="entry name" value="NAT_SF"/>
    <property type="match status" value="1"/>
</dbReference>
<dbReference type="InterPro" id="IPR050832">
    <property type="entry name" value="Bact_Acetyltransf"/>
</dbReference>
<evidence type="ECO:0000256" key="2">
    <source>
        <dbReference type="ARBA" id="ARBA00023315"/>
    </source>
</evidence>
<reference evidence="4 5" key="1">
    <citation type="submission" date="2019-10" db="EMBL/GenBank/DDBJ databases">
        <title>Epibacterium sp. nov., isolated from seawater.</title>
        <authorList>
            <person name="Zhang X."/>
            <person name="Li N."/>
        </authorList>
    </citation>
    <scope>NUCLEOTIDE SEQUENCE [LARGE SCALE GENOMIC DNA]</scope>
    <source>
        <strain evidence="4 5">SM1979</strain>
    </source>
</reference>
<accession>A0A843YEG7</accession>
<dbReference type="RefSeq" id="WP_153214625.1">
    <property type="nucleotide sequence ID" value="NZ_WIBF01000002.1"/>
</dbReference>
<dbReference type="GO" id="GO:0016747">
    <property type="term" value="F:acyltransferase activity, transferring groups other than amino-acyl groups"/>
    <property type="evidence" value="ECO:0007669"/>
    <property type="project" value="InterPro"/>
</dbReference>
<comment type="caution">
    <text evidence="4">The sequence shown here is derived from an EMBL/GenBank/DDBJ whole genome shotgun (WGS) entry which is preliminary data.</text>
</comment>
<dbReference type="InterPro" id="IPR016181">
    <property type="entry name" value="Acyl_CoA_acyltransferase"/>
</dbReference>
<dbReference type="SUPFAM" id="SSF55729">
    <property type="entry name" value="Acyl-CoA N-acyltransferases (Nat)"/>
    <property type="match status" value="1"/>
</dbReference>
<evidence type="ECO:0000256" key="1">
    <source>
        <dbReference type="ARBA" id="ARBA00022679"/>
    </source>
</evidence>
<sequence>MQDQFEIRPARPQDVDAIQSCATEAFQQYVAAIGKKPAPMVADFAALIDAGHVYVAVQSPDRSLDQPPGNLLGYIVFFRSDTVVELENIAVRPSATGRGVGKALIQFCEDSARQGGAQAVALYTNAKMVENLAIYPHLGYQEIARRREDGFDRVFFKKTL</sequence>
<dbReference type="PANTHER" id="PTHR43877:SF2">
    <property type="entry name" value="AMINOALKYLPHOSPHONATE N-ACETYLTRANSFERASE-RELATED"/>
    <property type="match status" value="1"/>
</dbReference>
<keyword evidence="1 4" id="KW-0808">Transferase</keyword>
<evidence type="ECO:0000313" key="4">
    <source>
        <dbReference type="EMBL" id="MQQ07702.1"/>
    </source>
</evidence>
<dbReference type="PROSITE" id="PS51186">
    <property type="entry name" value="GNAT"/>
    <property type="match status" value="1"/>
</dbReference>
<name>A0A843YEG7_9RHOB</name>
<dbReference type="InterPro" id="IPR000182">
    <property type="entry name" value="GNAT_dom"/>
</dbReference>
<dbReference type="Gene3D" id="3.40.630.30">
    <property type="match status" value="1"/>
</dbReference>
<gene>
    <name evidence="4" type="ORF">GFB49_04465</name>
</gene>
<evidence type="ECO:0000259" key="3">
    <source>
        <dbReference type="PROSITE" id="PS51186"/>
    </source>
</evidence>
<dbReference type="PANTHER" id="PTHR43877">
    <property type="entry name" value="AMINOALKYLPHOSPHONATE N-ACETYLTRANSFERASE-RELATED-RELATED"/>
    <property type="match status" value="1"/>
</dbReference>
<feature type="domain" description="N-acetyltransferase" evidence="3">
    <location>
        <begin position="5"/>
        <end position="160"/>
    </location>
</feature>
<proteinExistence type="predicted"/>
<protein>
    <submittedName>
        <fullName evidence="4">GNAT family N-acetyltransferase</fullName>
    </submittedName>
</protein>
<keyword evidence="5" id="KW-1185">Reference proteome</keyword>
<dbReference type="AlphaFoldDB" id="A0A843YEG7"/>
<keyword evidence="2" id="KW-0012">Acyltransferase</keyword>